<proteinExistence type="inferred from homology"/>
<dbReference type="InterPro" id="IPR002023">
    <property type="entry name" value="NuoE-like"/>
</dbReference>
<feature type="binding site" evidence="10">
    <location>
        <position position="101"/>
    </location>
    <ligand>
        <name>[2Fe-2S] cluster</name>
        <dbReference type="ChEBI" id="CHEBI:190135"/>
    </ligand>
</feature>
<evidence type="ECO:0000256" key="5">
    <source>
        <dbReference type="ARBA" id="ARBA00023004"/>
    </source>
</evidence>
<dbReference type="RefSeq" id="WP_110438942.1">
    <property type="nucleotide sequence ID" value="NZ_CP046393.1"/>
</dbReference>
<dbReference type="InterPro" id="IPR042128">
    <property type="entry name" value="NuoE_dom"/>
</dbReference>
<evidence type="ECO:0000313" key="13">
    <source>
        <dbReference type="Proteomes" id="UP000247565"/>
    </source>
</evidence>
<dbReference type="PANTHER" id="PTHR10371:SF3">
    <property type="entry name" value="NADH DEHYDROGENASE [UBIQUINONE] FLAVOPROTEIN 2, MITOCHONDRIAL"/>
    <property type="match status" value="1"/>
</dbReference>
<evidence type="ECO:0000256" key="1">
    <source>
        <dbReference type="ARBA" id="ARBA00010643"/>
    </source>
</evidence>
<dbReference type="PROSITE" id="PS01099">
    <property type="entry name" value="COMPLEX1_24K"/>
    <property type="match status" value="1"/>
</dbReference>
<keyword evidence="5 10" id="KW-0408">Iron</keyword>
<dbReference type="Gene3D" id="1.10.10.1590">
    <property type="entry name" value="NADH-quinone oxidoreductase subunit E"/>
    <property type="match status" value="1"/>
</dbReference>
<dbReference type="Proteomes" id="UP000247565">
    <property type="component" value="Unassembled WGS sequence"/>
</dbReference>
<evidence type="ECO:0000256" key="6">
    <source>
        <dbReference type="ARBA" id="ARBA00023014"/>
    </source>
</evidence>
<gene>
    <name evidence="12" type="ORF">DK869_05290</name>
</gene>
<evidence type="ECO:0000256" key="7">
    <source>
        <dbReference type="ARBA" id="ARBA00023027"/>
    </source>
</evidence>
<name>A0A318N6T9_9PROT</name>
<dbReference type="GO" id="GO:0022804">
    <property type="term" value="F:active transmembrane transporter activity"/>
    <property type="evidence" value="ECO:0007669"/>
    <property type="project" value="UniProtKB-ARBA"/>
</dbReference>
<dbReference type="Pfam" id="PF01257">
    <property type="entry name" value="2Fe-2S_thioredx"/>
    <property type="match status" value="1"/>
</dbReference>
<dbReference type="GO" id="GO:0031967">
    <property type="term" value="C:organelle envelope"/>
    <property type="evidence" value="ECO:0007669"/>
    <property type="project" value="UniProtKB-ARBA"/>
</dbReference>
<comment type="similarity">
    <text evidence="1">Belongs to the complex I 24 kDa subunit family.</text>
</comment>
<dbReference type="GO" id="GO:0098662">
    <property type="term" value="P:inorganic cation transmembrane transport"/>
    <property type="evidence" value="ECO:0007669"/>
    <property type="project" value="UniProtKB-ARBA"/>
</dbReference>
<dbReference type="PIRSF" id="PIRSF000216">
    <property type="entry name" value="NADH_DH_24kDa"/>
    <property type="match status" value="1"/>
</dbReference>
<comment type="caution">
    <text evidence="12">The sequence shown here is derived from an EMBL/GenBank/DDBJ whole genome shotgun (WGS) entry which is preliminary data.</text>
</comment>
<organism evidence="12 13">
    <name type="scientific">Commensalibacter melissae</name>
    <dbReference type="NCBI Taxonomy" id="2070537"/>
    <lineage>
        <taxon>Bacteria</taxon>
        <taxon>Pseudomonadati</taxon>
        <taxon>Pseudomonadota</taxon>
        <taxon>Alphaproteobacteria</taxon>
        <taxon>Acetobacterales</taxon>
        <taxon>Acetobacteraceae</taxon>
    </lineage>
</organism>
<evidence type="ECO:0000256" key="4">
    <source>
        <dbReference type="ARBA" id="ARBA00022967"/>
    </source>
</evidence>
<dbReference type="GO" id="GO:0008324">
    <property type="term" value="F:monoatomic cation transmembrane transporter activity"/>
    <property type="evidence" value="ECO:0007669"/>
    <property type="project" value="UniProtKB-ARBA"/>
</dbReference>
<feature type="binding site" evidence="10">
    <location>
        <position position="106"/>
    </location>
    <ligand>
        <name>[2Fe-2S] cluster</name>
        <dbReference type="ChEBI" id="CHEBI:190135"/>
    </ligand>
</feature>
<dbReference type="FunFam" id="1.10.10.1590:FF:000001">
    <property type="entry name" value="NADH-quinone oxidoreductase subunit E"/>
    <property type="match status" value="1"/>
</dbReference>
<dbReference type="Gene3D" id="3.40.30.10">
    <property type="entry name" value="Glutaredoxin"/>
    <property type="match status" value="1"/>
</dbReference>
<dbReference type="OrthoDB" id="9807941at2"/>
<comment type="catalytic activity">
    <reaction evidence="9">
        <text>a quinone + NADH + 5 H(+)(in) = a quinol + NAD(+) + 4 H(+)(out)</text>
        <dbReference type="Rhea" id="RHEA:57888"/>
        <dbReference type="ChEBI" id="CHEBI:15378"/>
        <dbReference type="ChEBI" id="CHEBI:24646"/>
        <dbReference type="ChEBI" id="CHEBI:57540"/>
        <dbReference type="ChEBI" id="CHEBI:57945"/>
        <dbReference type="ChEBI" id="CHEBI:132124"/>
    </reaction>
</comment>
<dbReference type="GO" id="GO:0022890">
    <property type="term" value="F:inorganic cation transmembrane transporter activity"/>
    <property type="evidence" value="ECO:0007669"/>
    <property type="project" value="UniProtKB-ARBA"/>
</dbReference>
<keyword evidence="13" id="KW-1185">Reference proteome</keyword>
<evidence type="ECO:0000256" key="8">
    <source>
        <dbReference type="ARBA" id="ARBA00034078"/>
    </source>
</evidence>
<sequence length="211" mass="23521">MSESKMNIEPSDFTFDKESEMQIEKVLAKYPTGRKASAVIPLLYIVQDQMKRLTKSAWVSKAAMAAVAKRLEISPVRVFEIATFYTMFNLEPIGQYHLQVCGTTPCWLRGSDEVVEACKKATGIREFGQTSEDGLFTLSEVECLGACANAPILQVDHDYYEDMNGPKTIELINALRRGEKPPPGSALNRLNSAPLRQDHSLSDNSKAKKRC</sequence>
<dbReference type="EMBL" id="QGLT01000002">
    <property type="protein sequence ID" value="PXZ00802.1"/>
    <property type="molecule type" value="Genomic_DNA"/>
</dbReference>
<keyword evidence="6 10" id="KW-0411">Iron-sulfur</keyword>
<comment type="cofactor">
    <cofactor evidence="10">
        <name>[2Fe-2S] cluster</name>
        <dbReference type="ChEBI" id="CHEBI:190135"/>
    </cofactor>
    <text evidence="10">Binds 1 [2Fe-2S] cluster.</text>
</comment>
<dbReference type="GO" id="GO:0031090">
    <property type="term" value="C:organelle membrane"/>
    <property type="evidence" value="ECO:0007669"/>
    <property type="project" value="UniProtKB-ARBA"/>
</dbReference>
<accession>A0A318N6T9</accession>
<evidence type="ECO:0000256" key="10">
    <source>
        <dbReference type="PIRSR" id="PIRSR000216-1"/>
    </source>
</evidence>
<evidence type="ECO:0000256" key="9">
    <source>
        <dbReference type="ARBA" id="ARBA00047712"/>
    </source>
</evidence>
<dbReference type="PANTHER" id="PTHR10371">
    <property type="entry name" value="NADH DEHYDROGENASE UBIQUINONE FLAVOPROTEIN 2, MITOCHONDRIAL"/>
    <property type="match status" value="1"/>
</dbReference>
<keyword evidence="7" id="KW-0520">NAD</keyword>
<evidence type="ECO:0000256" key="2">
    <source>
        <dbReference type="ARBA" id="ARBA00022714"/>
    </source>
</evidence>
<dbReference type="GO" id="GO:0098796">
    <property type="term" value="C:membrane protein complex"/>
    <property type="evidence" value="ECO:0007669"/>
    <property type="project" value="UniProtKB-ARBA"/>
</dbReference>
<feature type="region of interest" description="Disordered" evidence="11">
    <location>
        <begin position="178"/>
        <end position="211"/>
    </location>
</feature>
<dbReference type="CDD" id="cd03064">
    <property type="entry name" value="TRX_Fd_NuoE"/>
    <property type="match status" value="1"/>
</dbReference>
<dbReference type="InterPro" id="IPR041921">
    <property type="entry name" value="NuoE_N"/>
</dbReference>
<dbReference type="GO" id="GO:0046872">
    <property type="term" value="F:metal ion binding"/>
    <property type="evidence" value="ECO:0007669"/>
    <property type="project" value="UniProtKB-KW"/>
</dbReference>
<dbReference type="GO" id="GO:1902494">
    <property type="term" value="C:catalytic complex"/>
    <property type="evidence" value="ECO:0007669"/>
    <property type="project" value="UniProtKB-ARBA"/>
</dbReference>
<dbReference type="FunFam" id="3.40.30.10:FF:000022">
    <property type="entry name" value="NADH dehydrogenase flavoprotein 2, mitochondrial"/>
    <property type="match status" value="1"/>
</dbReference>
<feature type="binding site" evidence="10">
    <location>
        <position position="143"/>
    </location>
    <ligand>
        <name>[2Fe-2S] cluster</name>
        <dbReference type="ChEBI" id="CHEBI:190135"/>
    </ligand>
</feature>
<dbReference type="AlphaFoldDB" id="A0A318N6T9"/>
<dbReference type="InterPro" id="IPR036249">
    <property type="entry name" value="Thioredoxin-like_sf"/>
</dbReference>
<dbReference type="SUPFAM" id="SSF52833">
    <property type="entry name" value="Thioredoxin-like"/>
    <property type="match status" value="1"/>
</dbReference>
<reference evidence="12 13" key="1">
    <citation type="submission" date="2018-05" db="EMBL/GenBank/DDBJ databases">
        <title>Reference genomes for bee gut microbiota database.</title>
        <authorList>
            <person name="Ellegaard K.M."/>
        </authorList>
    </citation>
    <scope>NUCLEOTIDE SEQUENCE [LARGE SCALE GENOMIC DNA]</scope>
    <source>
        <strain evidence="12 13">ESL0284</strain>
    </source>
</reference>
<dbReference type="NCBIfam" id="TIGR01958">
    <property type="entry name" value="nuoE_fam"/>
    <property type="match status" value="1"/>
</dbReference>
<keyword evidence="4" id="KW-1278">Translocase</keyword>
<evidence type="ECO:0000313" key="12">
    <source>
        <dbReference type="EMBL" id="PXZ00802.1"/>
    </source>
</evidence>
<dbReference type="GO" id="GO:0003954">
    <property type="term" value="F:NADH dehydrogenase activity"/>
    <property type="evidence" value="ECO:0007669"/>
    <property type="project" value="TreeGrafter"/>
</dbReference>
<evidence type="ECO:0000256" key="3">
    <source>
        <dbReference type="ARBA" id="ARBA00022723"/>
    </source>
</evidence>
<keyword evidence="3 10" id="KW-0479">Metal-binding</keyword>
<feature type="binding site" evidence="10">
    <location>
        <position position="147"/>
    </location>
    <ligand>
        <name>[2Fe-2S] cluster</name>
        <dbReference type="ChEBI" id="CHEBI:190135"/>
    </ligand>
</feature>
<protein>
    <submittedName>
        <fullName evidence="12">NAD(P)H-dependent oxidoreductase subunit E</fullName>
    </submittedName>
</protein>
<keyword evidence="2 10" id="KW-0001">2Fe-2S</keyword>
<comment type="cofactor">
    <cofactor evidence="8">
        <name>[2Fe-2S] cluster</name>
        <dbReference type="ChEBI" id="CHEBI:190135"/>
    </cofactor>
</comment>
<dbReference type="GO" id="GO:0051537">
    <property type="term" value="F:2 iron, 2 sulfur cluster binding"/>
    <property type="evidence" value="ECO:0007669"/>
    <property type="project" value="UniProtKB-KW"/>
</dbReference>
<evidence type="ECO:0000256" key="11">
    <source>
        <dbReference type="SAM" id="MobiDB-lite"/>
    </source>
</evidence>